<evidence type="ECO:0000313" key="2">
    <source>
        <dbReference type="EMBL" id="CAG2249863.1"/>
    </source>
</evidence>
<reference evidence="2" key="1">
    <citation type="submission" date="2021-03" db="EMBL/GenBank/DDBJ databases">
        <authorList>
            <person name="Bekaert M."/>
        </authorList>
    </citation>
    <scope>NUCLEOTIDE SEQUENCE</scope>
</reference>
<evidence type="ECO:0000313" key="3">
    <source>
        <dbReference type="Proteomes" id="UP000683360"/>
    </source>
</evidence>
<sequence>MMMTLSISESKDTAKQSTRLDESEIDLQSRQVTINSSNVKVISLENVAENKVHEKRILESHPRGSSEIPFTTALGMKVMNDPNSKQCAPLDRTSKTKVVNTESNHIDSCVAATNISGLFHEESRRSNVMNVVELENGPSVFLPKESSTSEFLSEEYIPSDVQPKQTRSSDLIYEEMASPVADEAKYIVSTDMDSVARIRMPGILSLEQKLQESQTSNDSFDPTIELESSTAIYPQKRNDNNKPVRENSEKS</sequence>
<feature type="compositionally biased region" description="Polar residues" evidence="1">
    <location>
        <begin position="211"/>
        <end position="232"/>
    </location>
</feature>
<organism evidence="2 3">
    <name type="scientific">Mytilus edulis</name>
    <name type="common">Blue mussel</name>
    <dbReference type="NCBI Taxonomy" id="6550"/>
    <lineage>
        <taxon>Eukaryota</taxon>
        <taxon>Metazoa</taxon>
        <taxon>Spiralia</taxon>
        <taxon>Lophotrochozoa</taxon>
        <taxon>Mollusca</taxon>
        <taxon>Bivalvia</taxon>
        <taxon>Autobranchia</taxon>
        <taxon>Pteriomorphia</taxon>
        <taxon>Mytilida</taxon>
        <taxon>Mytiloidea</taxon>
        <taxon>Mytilidae</taxon>
        <taxon>Mytilinae</taxon>
        <taxon>Mytilus</taxon>
    </lineage>
</organism>
<feature type="region of interest" description="Disordered" evidence="1">
    <location>
        <begin position="1"/>
        <end position="23"/>
    </location>
</feature>
<comment type="caution">
    <text evidence="2">The sequence shown here is derived from an EMBL/GenBank/DDBJ whole genome shotgun (WGS) entry which is preliminary data.</text>
</comment>
<evidence type="ECO:0000256" key="1">
    <source>
        <dbReference type="SAM" id="MobiDB-lite"/>
    </source>
</evidence>
<protein>
    <submittedName>
        <fullName evidence="2">Uncharacterized protein</fullName>
    </submittedName>
</protein>
<feature type="compositionally biased region" description="Basic and acidic residues" evidence="1">
    <location>
        <begin position="9"/>
        <end position="22"/>
    </location>
</feature>
<gene>
    <name evidence="2" type="ORF">MEDL_61608</name>
</gene>
<accession>A0A8S3V711</accession>
<dbReference type="AlphaFoldDB" id="A0A8S3V711"/>
<proteinExistence type="predicted"/>
<dbReference type="EMBL" id="CAJPWZ010003012">
    <property type="protein sequence ID" value="CAG2249863.1"/>
    <property type="molecule type" value="Genomic_DNA"/>
</dbReference>
<dbReference type="Proteomes" id="UP000683360">
    <property type="component" value="Unassembled WGS sequence"/>
</dbReference>
<name>A0A8S3V711_MYTED</name>
<feature type="region of interest" description="Disordered" evidence="1">
    <location>
        <begin position="209"/>
        <end position="251"/>
    </location>
</feature>
<keyword evidence="3" id="KW-1185">Reference proteome</keyword>
<feature type="compositionally biased region" description="Basic and acidic residues" evidence="1">
    <location>
        <begin position="236"/>
        <end position="251"/>
    </location>
</feature>